<organism evidence="1 2">
    <name type="scientific">Campylobacter gracilis RM3268</name>
    <dbReference type="NCBI Taxonomy" id="553220"/>
    <lineage>
        <taxon>Bacteria</taxon>
        <taxon>Pseudomonadati</taxon>
        <taxon>Campylobacterota</taxon>
        <taxon>Epsilonproteobacteria</taxon>
        <taxon>Campylobacterales</taxon>
        <taxon>Campylobacteraceae</taxon>
        <taxon>Campylobacter</taxon>
    </lineage>
</organism>
<dbReference type="EMBL" id="ACYG01000027">
    <property type="protein sequence ID" value="EEV17327.1"/>
    <property type="molecule type" value="Genomic_DNA"/>
</dbReference>
<dbReference type="Proteomes" id="UP000005709">
    <property type="component" value="Unassembled WGS sequence"/>
</dbReference>
<name>C8PIG2_9BACT</name>
<protein>
    <submittedName>
        <fullName evidence="1">Uncharacterized protein</fullName>
    </submittedName>
</protein>
<evidence type="ECO:0000313" key="2">
    <source>
        <dbReference type="Proteomes" id="UP000005709"/>
    </source>
</evidence>
<proteinExistence type="predicted"/>
<gene>
    <name evidence="1" type="ORF">CAMGR0001_1623</name>
</gene>
<evidence type="ECO:0000313" key="1">
    <source>
        <dbReference type="EMBL" id="EEV17327.1"/>
    </source>
</evidence>
<keyword evidence="2" id="KW-1185">Reference proteome</keyword>
<dbReference type="AlphaFoldDB" id="C8PIG2"/>
<accession>C8PIG2</accession>
<reference evidence="1 2" key="1">
    <citation type="submission" date="2009-07" db="EMBL/GenBank/DDBJ databases">
        <authorList>
            <person name="Madupu R."/>
            <person name="Sebastian Y."/>
            <person name="Durkin A.S."/>
            <person name="Torralba M."/>
            <person name="Methe B."/>
            <person name="Sutton G.G."/>
            <person name="Strausberg R.L."/>
            <person name="Nelson K.E."/>
        </authorList>
    </citation>
    <scope>NUCLEOTIDE SEQUENCE [LARGE SCALE GENOMIC DNA]</scope>
    <source>
        <strain evidence="1 2">RM3268</strain>
    </source>
</reference>
<comment type="caution">
    <text evidence="1">The sequence shown here is derived from an EMBL/GenBank/DDBJ whole genome shotgun (WGS) entry which is preliminary data.</text>
</comment>
<sequence length="69" mass="7904">MCVICKGRFAKRELHAFLQNFKNISSNRQFYICDGCINQKEKISKYLSKFASSADLGHIKERVLNGCSD</sequence>